<feature type="chain" id="PRO_5004956298" evidence="1">
    <location>
        <begin position="22"/>
        <end position="132"/>
    </location>
</feature>
<evidence type="ECO:0000313" key="3">
    <source>
        <dbReference type="Proteomes" id="UP000023755"/>
    </source>
</evidence>
<dbReference type="HOGENOM" id="CLU_157922_0_0_5"/>
<feature type="signal peptide" evidence="1">
    <location>
        <begin position="1"/>
        <end position="21"/>
    </location>
</feature>
<evidence type="ECO:0000313" key="2">
    <source>
        <dbReference type="EMBL" id="AHX11144.1"/>
    </source>
</evidence>
<evidence type="ECO:0000256" key="1">
    <source>
        <dbReference type="SAM" id="SignalP"/>
    </source>
</evidence>
<sequence>MKKYIFTLLLLLVPSCTYRNAIHGYLTESPIKIGERKAVVQIMSGDPTLIDGNNWYYVRINTRSDSVGLRNNYSSTVIQVTFDGEIVKDVKKITMTNEKATHISREGSADGDSKKALLKLRKAFSASESKKD</sequence>
<gene>
    <name evidence="2" type="ORF">NHE_0179</name>
</gene>
<dbReference type="STRING" id="1286528.NHE_0179"/>
<dbReference type="AlphaFoldDB" id="X5HJA0"/>
<dbReference type="OrthoDB" id="7162869at2"/>
<name>X5HJA0_9RICK</name>
<proteinExistence type="predicted"/>
<accession>X5HJA0</accession>
<keyword evidence="2" id="KW-0449">Lipoprotein</keyword>
<reference evidence="2 3" key="1">
    <citation type="submission" date="2014-03" db="EMBL/GenBank/DDBJ databases">
        <title>Sequencing and Comparison of Genomes and Transcriptome Profiles of Human Ehrlichiosis Agents.</title>
        <authorList>
            <person name="Lin M."/>
            <person name="Daugherty S.C."/>
            <person name="Nagaraj S."/>
            <person name="Cheng Z."/>
            <person name="Xiong Q."/>
            <person name="Lin F.-Y."/>
            <person name="Sengamalay N."/>
            <person name="Ott S."/>
            <person name="Godinez A."/>
            <person name="Tallon L.J."/>
            <person name="Sadzewicz L."/>
            <person name="Fraser C.M."/>
            <person name="Dunning Hotopp J.C."/>
            <person name="Rikihisa Y."/>
        </authorList>
    </citation>
    <scope>NUCLEOTIDE SEQUENCE [LARGE SCALE GENOMIC DNA]</scope>
    <source>
        <strain evidence="2 3">Oregon</strain>
    </source>
</reference>
<organism evidence="2 3">
    <name type="scientific">Neorickettsia helminthoeca str. Oregon</name>
    <dbReference type="NCBI Taxonomy" id="1286528"/>
    <lineage>
        <taxon>Bacteria</taxon>
        <taxon>Pseudomonadati</taxon>
        <taxon>Pseudomonadota</taxon>
        <taxon>Alphaproteobacteria</taxon>
        <taxon>Rickettsiales</taxon>
        <taxon>Anaplasmataceae</taxon>
        <taxon>Neorickettsia</taxon>
    </lineage>
</organism>
<dbReference type="KEGG" id="nhm:NHE_0179"/>
<keyword evidence="3" id="KW-1185">Reference proteome</keyword>
<keyword evidence="1" id="KW-0732">Signal</keyword>
<protein>
    <submittedName>
        <fullName evidence="2">Putative lipoprotein</fullName>
    </submittedName>
</protein>
<dbReference type="Proteomes" id="UP000023755">
    <property type="component" value="Chromosome"/>
</dbReference>
<dbReference type="EMBL" id="CP007481">
    <property type="protein sequence ID" value="AHX11144.1"/>
    <property type="molecule type" value="Genomic_DNA"/>
</dbReference>